<dbReference type="GO" id="GO:0006139">
    <property type="term" value="P:nucleobase-containing compound metabolic process"/>
    <property type="evidence" value="ECO:0007669"/>
    <property type="project" value="InterPro"/>
</dbReference>
<dbReference type="PANTHER" id="PTHR10724:SF10">
    <property type="entry name" value="S1 RNA-BINDING DOMAIN-CONTAINING PROTEIN 1"/>
    <property type="match status" value="1"/>
</dbReference>
<dbReference type="FunFam" id="3.30.420.140:FF:000001">
    <property type="entry name" value="RNA-binding transcriptional accessory protein"/>
    <property type="match status" value="1"/>
</dbReference>
<dbReference type="Pfam" id="PF16921">
    <property type="entry name" value="Tex_YqgF"/>
    <property type="match status" value="1"/>
</dbReference>
<feature type="region of interest" description="Disordered" evidence="1">
    <location>
        <begin position="798"/>
        <end position="821"/>
    </location>
</feature>
<dbReference type="AlphaFoldDB" id="G0UBM0"/>
<feature type="compositionally biased region" description="Acidic residues" evidence="1">
    <location>
        <begin position="930"/>
        <end position="941"/>
    </location>
</feature>
<dbReference type="Gene3D" id="3.30.420.140">
    <property type="entry name" value="YqgF/RNase H-like domain"/>
    <property type="match status" value="1"/>
</dbReference>
<dbReference type="Pfam" id="PF17674">
    <property type="entry name" value="HHH_9"/>
    <property type="match status" value="1"/>
</dbReference>
<dbReference type="InterPro" id="IPR023323">
    <property type="entry name" value="Tex-like_dom_sf"/>
</dbReference>
<gene>
    <name evidence="3" type="ORF">TVY486_1107010</name>
</gene>
<dbReference type="SUPFAM" id="SSF47781">
    <property type="entry name" value="RuvA domain 2-like"/>
    <property type="match status" value="2"/>
</dbReference>
<dbReference type="GO" id="GO:0003729">
    <property type="term" value="F:mRNA binding"/>
    <property type="evidence" value="ECO:0007669"/>
    <property type="project" value="TreeGrafter"/>
</dbReference>
<dbReference type="Gene3D" id="1.10.3500.10">
    <property type="entry name" value="Tex N-terminal region-like"/>
    <property type="match status" value="1"/>
</dbReference>
<dbReference type="SUPFAM" id="SSF53098">
    <property type="entry name" value="Ribonuclease H-like"/>
    <property type="match status" value="1"/>
</dbReference>
<dbReference type="Gene3D" id="1.10.150.310">
    <property type="entry name" value="Tex RuvX-like domain-like"/>
    <property type="match status" value="1"/>
</dbReference>
<dbReference type="InterPro" id="IPR006641">
    <property type="entry name" value="YqgF/RNaseH-like_dom"/>
</dbReference>
<feature type="compositionally biased region" description="Polar residues" evidence="1">
    <location>
        <begin position="913"/>
        <end position="926"/>
    </location>
</feature>
<dbReference type="Gene3D" id="1.10.10.650">
    <property type="entry name" value="RuvA domain 2-like"/>
    <property type="match status" value="1"/>
</dbReference>
<name>G0UBM0_TRYVY</name>
<dbReference type="InterPro" id="IPR037027">
    <property type="entry name" value="YqgF/RNaseH-like_dom_sf"/>
</dbReference>
<dbReference type="Pfam" id="PF12836">
    <property type="entry name" value="HHH_3"/>
    <property type="match status" value="1"/>
</dbReference>
<dbReference type="SUPFAM" id="SSF158832">
    <property type="entry name" value="Tex N-terminal region-like"/>
    <property type="match status" value="1"/>
</dbReference>
<dbReference type="FunFam" id="1.10.10.650:FF:000001">
    <property type="entry name" value="S1 RNA-binding domain 1"/>
    <property type="match status" value="1"/>
</dbReference>
<dbReference type="InterPro" id="IPR012337">
    <property type="entry name" value="RNaseH-like_sf"/>
</dbReference>
<organism evidence="3">
    <name type="scientific">Trypanosoma vivax (strain Y486)</name>
    <dbReference type="NCBI Taxonomy" id="1055687"/>
    <lineage>
        <taxon>Eukaryota</taxon>
        <taxon>Discoba</taxon>
        <taxon>Euglenozoa</taxon>
        <taxon>Kinetoplastea</taxon>
        <taxon>Metakinetoplastina</taxon>
        <taxon>Trypanosomatida</taxon>
        <taxon>Trypanosomatidae</taxon>
        <taxon>Trypanosoma</taxon>
        <taxon>Duttonella</taxon>
    </lineage>
</organism>
<proteinExistence type="predicted"/>
<dbReference type="SMART" id="SM00732">
    <property type="entry name" value="YqgFc"/>
    <property type="match status" value="1"/>
</dbReference>
<dbReference type="InterPro" id="IPR041692">
    <property type="entry name" value="HHH_9"/>
</dbReference>
<feature type="domain" description="YqgF/RNase H-like" evidence="2">
    <location>
        <begin position="343"/>
        <end position="437"/>
    </location>
</feature>
<dbReference type="Pfam" id="PF09371">
    <property type="entry name" value="Tex_N"/>
    <property type="match status" value="1"/>
</dbReference>
<dbReference type="EMBL" id="HE573027">
    <property type="protein sequence ID" value="CCC53217.1"/>
    <property type="molecule type" value="Genomic_DNA"/>
</dbReference>
<dbReference type="InterPro" id="IPR032639">
    <property type="entry name" value="Tex_YqgF"/>
</dbReference>
<accession>G0UBM0</accession>
<evidence type="ECO:0000313" key="3">
    <source>
        <dbReference type="EMBL" id="CCC53217.1"/>
    </source>
</evidence>
<feature type="region of interest" description="Disordered" evidence="1">
    <location>
        <begin position="881"/>
        <end position="941"/>
    </location>
</feature>
<feature type="compositionally biased region" description="Basic and acidic residues" evidence="1">
    <location>
        <begin position="881"/>
        <end position="895"/>
    </location>
</feature>
<dbReference type="InterPro" id="IPR055179">
    <property type="entry name" value="Tex-like_central_region"/>
</dbReference>
<dbReference type="Pfam" id="PF22706">
    <property type="entry name" value="Tex_central_region"/>
    <property type="match status" value="1"/>
</dbReference>
<dbReference type="GO" id="GO:0006412">
    <property type="term" value="P:translation"/>
    <property type="evidence" value="ECO:0007669"/>
    <property type="project" value="TreeGrafter"/>
</dbReference>
<dbReference type="PANTHER" id="PTHR10724">
    <property type="entry name" value="30S RIBOSOMAL PROTEIN S1"/>
    <property type="match status" value="1"/>
</dbReference>
<evidence type="ECO:0000256" key="1">
    <source>
        <dbReference type="SAM" id="MobiDB-lite"/>
    </source>
</evidence>
<dbReference type="InterPro" id="IPR023319">
    <property type="entry name" value="Tex-like_HTH_dom_sf"/>
</dbReference>
<dbReference type="GO" id="GO:0003735">
    <property type="term" value="F:structural constituent of ribosome"/>
    <property type="evidence" value="ECO:0007669"/>
    <property type="project" value="TreeGrafter"/>
</dbReference>
<protein>
    <submittedName>
        <fullName evidence="3">Transcription modulator/accessory protein,putative</fullName>
    </submittedName>
</protein>
<dbReference type="InterPro" id="IPR050437">
    <property type="entry name" value="Ribos_protein_bS1-like"/>
</dbReference>
<dbReference type="InterPro" id="IPR018974">
    <property type="entry name" value="Tex-like_N"/>
</dbReference>
<sequence>MTSARAMTESVDMESNRQGQLFRLIADRMRIPHTIAKYVVEQSKRGSTVPFLARYRRDETGNLDETAIRQLLDMAEELSEVQRRREFMLKSLHDRGLLTPELRATFVKLVHLSQLEDAWEPFKEKRTSLAYRAREAGLEPLAHKLLHTIEPMNDLQDRLCFVEDGQKLFQALVVEEVQRCAELREIMLAECRKYGVITSSLVEFPRKKSAKDVSKQAFDNMKKQFSPYNNRRWYVHRISAHHVLALQRGEAKGVLQVKVLTQQRSESLFFAWSRKKFLGMQRRGDPATSRLLKQCLDAAFDHVIKATHSTVRRDLKKSAEKEAIAVFAHNLRHILLQCPLRDARVLAMDPGFAKGVKCVALNENGKVLTRFHCTVMDENKMKECICNCVQSYELNKIVIGNGTGSQRVASVVADAIEEKSLKVEYAIVSETGASVYSVSDVAKEEFPTLDPIFRGAVSIGRRVIDPLSELVKIPVRSMGIGMYQHDVSEQEMTRALNRVVESCVTTVGVNTMVANRYIMEKIPGVSKRMVDQIVLARHARKLVSREDLRRVPGMTESMYRQIAGFFRFPNSSNSLDNSNIHPESYPIVEKLVKVFNKERKEVGDMLLRMSEKELVELGGRVGCGKATLELVAKELVSPALDPRKELPAAAIFRRAPKNAADLKPGDRLSGVIESVTTFGVFVDAGLHDKFLVRGVDVDTVCVGGVLSDIYFEGLDELGRVTARYGGKVHAIGGGNGIQDVKQRLTLESEEVISTDELLLKGHGTLTSNLEVVRGERMQLFGVTESGEKGDQMFGKAAAASEGESGSFRKRHRARDEGVEAEAPAAKRILKEGDSPNCEQIISNTERKRSRSVMEVPIQKVANEPSSEKVIENAAEPVHDNRMQQTEGKLETRDTETSAESLGTSCKEEPLRTNPATDVLESNSSTKMEGGGDEEEEEVICF</sequence>
<dbReference type="FunFam" id="1.10.150.310:FF:000002">
    <property type="entry name" value="Putative transcription modulator/accessory protein"/>
    <property type="match status" value="1"/>
</dbReference>
<reference evidence="3" key="1">
    <citation type="journal article" date="2012" name="Proc. Natl. Acad. Sci. U.S.A.">
        <title>Antigenic diversity is generated by distinct evolutionary mechanisms in African trypanosome species.</title>
        <authorList>
            <person name="Jackson A.P."/>
            <person name="Berry A."/>
            <person name="Aslett M."/>
            <person name="Allison H.C."/>
            <person name="Burton P."/>
            <person name="Vavrova-Anderson J."/>
            <person name="Brown R."/>
            <person name="Browne H."/>
            <person name="Corton N."/>
            <person name="Hauser H."/>
            <person name="Gamble J."/>
            <person name="Gilderthorp R."/>
            <person name="Marcello L."/>
            <person name="McQuillan J."/>
            <person name="Otto T.D."/>
            <person name="Quail M.A."/>
            <person name="Sanders M.J."/>
            <person name="van Tonder A."/>
            <person name="Ginger M.L."/>
            <person name="Field M.C."/>
            <person name="Barry J.D."/>
            <person name="Hertz-Fowler C."/>
            <person name="Berriman M."/>
        </authorList>
    </citation>
    <scope>NUCLEOTIDE SEQUENCE</scope>
    <source>
        <strain evidence="3">Y486</strain>
    </source>
</reference>
<evidence type="ECO:0000259" key="2">
    <source>
        <dbReference type="SMART" id="SM00732"/>
    </source>
</evidence>
<dbReference type="InterPro" id="IPR010994">
    <property type="entry name" value="RuvA_2-like"/>
</dbReference>